<evidence type="ECO:0000313" key="2">
    <source>
        <dbReference type="Proteomes" id="UP001517388"/>
    </source>
</evidence>
<reference evidence="2" key="1">
    <citation type="journal article" date="2020" name="Toxins">
        <title>Phylogenomic Analysis of Secondary Metabolism in the Toxic Cyanobacterial Genera Anabaena, Dolichospermum and Aphanizomenon.</title>
        <authorList>
            <person name="Oesterholm J."/>
            <person name="Popin R.V."/>
            <person name="Fewer D.P."/>
            <person name="Sivonen K."/>
        </authorList>
    </citation>
    <scope>NUCLEOTIDE SEQUENCE [LARGE SCALE GENOMIC DNA]</scope>
    <source>
        <strain evidence="2">UHCC 0037</strain>
    </source>
</reference>
<protein>
    <submittedName>
        <fullName evidence="1">Uncharacterized protein</fullName>
    </submittedName>
</protein>
<accession>A0ACC7SAZ4</accession>
<gene>
    <name evidence="1" type="ORF">FJR39_22295</name>
</gene>
<dbReference type="EMBL" id="VILF01000006">
    <property type="protein sequence ID" value="MTJ45698.1"/>
    <property type="molecule type" value="Genomic_DNA"/>
</dbReference>
<comment type="caution">
    <text evidence="1">The sequence shown here is derived from an EMBL/GenBank/DDBJ whole genome shotgun (WGS) entry which is preliminary data.</text>
</comment>
<evidence type="ECO:0000313" key="1">
    <source>
        <dbReference type="EMBL" id="MTJ45698.1"/>
    </source>
</evidence>
<name>A0ACC7SAZ4_DOLFA</name>
<proteinExistence type="predicted"/>
<keyword evidence="2" id="KW-1185">Reference proteome</keyword>
<dbReference type="Proteomes" id="UP001517388">
    <property type="component" value="Unassembled WGS sequence"/>
</dbReference>
<organism evidence="1 2">
    <name type="scientific">Dolichospermum flos-aquae UHCC 0037</name>
    <dbReference type="NCBI Taxonomy" id="2590026"/>
    <lineage>
        <taxon>Bacteria</taxon>
        <taxon>Bacillati</taxon>
        <taxon>Cyanobacteriota</taxon>
        <taxon>Cyanophyceae</taxon>
        <taxon>Nostocales</taxon>
        <taxon>Aphanizomenonaceae</taxon>
        <taxon>Dolichospermum</taxon>
    </lineage>
</organism>
<sequence length="69" mass="7972">MKSTGKGIKRTKNQPVFYEELKKHRNIMVTNTAWENLIKASNSLEISVSELIERVGRNMYGNIKKDDCD</sequence>